<keyword evidence="14" id="KW-1185">Reference proteome</keyword>
<proteinExistence type="inferred from homology"/>
<keyword evidence="7" id="KW-0808">Transferase</keyword>
<evidence type="ECO:0000256" key="9">
    <source>
        <dbReference type="ARBA" id="ARBA00030757"/>
    </source>
</evidence>
<accession>A0AAC9LF28</accession>
<evidence type="ECO:0000313" key="13">
    <source>
        <dbReference type="EMBL" id="APU16211.1"/>
    </source>
</evidence>
<keyword evidence="8" id="KW-0949">S-adenosyl-L-methionine</keyword>
<comment type="similarity">
    <text evidence="2">Belongs to the methyltransferase superfamily. L-isoaspartyl/D-aspartyl protein methyltransferase family.</text>
</comment>
<feature type="compositionally biased region" description="Low complexity" evidence="12">
    <location>
        <begin position="245"/>
        <end position="260"/>
    </location>
</feature>
<evidence type="ECO:0000256" key="10">
    <source>
        <dbReference type="ARBA" id="ARBA00031323"/>
    </source>
</evidence>
<dbReference type="RefSeq" id="WP_075741790.1">
    <property type="nucleotide sequence ID" value="NZ_CP016076.1"/>
</dbReference>
<evidence type="ECO:0000256" key="11">
    <source>
        <dbReference type="ARBA" id="ARBA00031350"/>
    </source>
</evidence>
<evidence type="ECO:0000256" key="1">
    <source>
        <dbReference type="ARBA" id="ARBA00004496"/>
    </source>
</evidence>
<dbReference type="Gene3D" id="3.40.50.150">
    <property type="entry name" value="Vaccinia Virus protein VP39"/>
    <property type="match status" value="1"/>
</dbReference>
<dbReference type="EC" id="2.1.1.77" evidence="3"/>
<reference evidence="14" key="1">
    <citation type="submission" date="2016-06" db="EMBL/GenBank/DDBJ databases">
        <title>Complete genome sequence of Actinoalloteichus fjordicus DSM 46855 (=ADI127-17), type strain of the new species Actinoalloteichus fjordicus.</title>
        <authorList>
            <person name="Ruckert C."/>
            <person name="Nouioui I."/>
            <person name="Willmese J."/>
            <person name="van Wezel G."/>
            <person name="Klenk H.-P."/>
            <person name="Kalinowski J."/>
            <person name="Zotchev S.B."/>
        </authorList>
    </citation>
    <scope>NUCLEOTIDE SEQUENCE [LARGE SCALE GENOMIC DNA]</scope>
    <source>
        <strain evidence="14">ADI127-7</strain>
    </source>
</reference>
<dbReference type="InterPro" id="IPR029063">
    <property type="entry name" value="SAM-dependent_MTases_sf"/>
</dbReference>
<evidence type="ECO:0000313" key="14">
    <source>
        <dbReference type="Proteomes" id="UP000185511"/>
    </source>
</evidence>
<evidence type="ECO:0000256" key="5">
    <source>
        <dbReference type="ARBA" id="ARBA00022490"/>
    </source>
</evidence>
<dbReference type="Proteomes" id="UP000185511">
    <property type="component" value="Chromosome"/>
</dbReference>
<dbReference type="EMBL" id="CP016076">
    <property type="protein sequence ID" value="APU16211.1"/>
    <property type="molecule type" value="Genomic_DNA"/>
</dbReference>
<organism evidence="13 14">
    <name type="scientific">Actinoalloteichus fjordicus</name>
    <dbReference type="NCBI Taxonomy" id="1612552"/>
    <lineage>
        <taxon>Bacteria</taxon>
        <taxon>Bacillati</taxon>
        <taxon>Actinomycetota</taxon>
        <taxon>Actinomycetes</taxon>
        <taxon>Pseudonocardiales</taxon>
        <taxon>Pseudonocardiaceae</taxon>
        <taxon>Actinoalloteichus</taxon>
    </lineage>
</organism>
<evidence type="ECO:0000256" key="12">
    <source>
        <dbReference type="SAM" id="MobiDB-lite"/>
    </source>
</evidence>
<gene>
    <name evidence="13" type="ORF">UA74_20930</name>
</gene>
<keyword evidence="5" id="KW-0963">Cytoplasm</keyword>
<dbReference type="GO" id="GO:0004719">
    <property type="term" value="F:protein-L-isoaspartate (D-aspartate) O-methyltransferase activity"/>
    <property type="evidence" value="ECO:0007669"/>
    <property type="project" value="UniProtKB-EC"/>
</dbReference>
<dbReference type="AlphaFoldDB" id="A0AAC9LF28"/>
<dbReference type="GO" id="GO:0032259">
    <property type="term" value="P:methylation"/>
    <property type="evidence" value="ECO:0007669"/>
    <property type="project" value="UniProtKB-KW"/>
</dbReference>
<dbReference type="PANTHER" id="PTHR11579">
    <property type="entry name" value="PROTEIN-L-ISOASPARTATE O-METHYLTRANSFERASE"/>
    <property type="match status" value="1"/>
</dbReference>
<dbReference type="InterPro" id="IPR000682">
    <property type="entry name" value="PCMT"/>
</dbReference>
<evidence type="ECO:0000256" key="7">
    <source>
        <dbReference type="ARBA" id="ARBA00022679"/>
    </source>
</evidence>
<evidence type="ECO:0000256" key="4">
    <source>
        <dbReference type="ARBA" id="ARBA00013346"/>
    </source>
</evidence>
<dbReference type="Pfam" id="PF01135">
    <property type="entry name" value="PCMT"/>
    <property type="match status" value="1"/>
</dbReference>
<evidence type="ECO:0000256" key="2">
    <source>
        <dbReference type="ARBA" id="ARBA00005369"/>
    </source>
</evidence>
<protein>
    <recommendedName>
        <fullName evidence="4">Protein-L-isoaspartate O-methyltransferase</fullName>
        <ecNumber evidence="3">2.1.1.77</ecNumber>
    </recommendedName>
    <alternativeName>
        <fullName evidence="11">L-isoaspartyl protein carboxyl methyltransferase</fullName>
    </alternativeName>
    <alternativeName>
        <fullName evidence="9">Protein L-isoaspartyl methyltransferase</fullName>
    </alternativeName>
    <alternativeName>
        <fullName evidence="10">Protein-beta-aspartate methyltransferase</fullName>
    </alternativeName>
</protein>
<keyword evidence="6" id="KW-0489">Methyltransferase</keyword>
<evidence type="ECO:0000256" key="6">
    <source>
        <dbReference type="ARBA" id="ARBA00022603"/>
    </source>
</evidence>
<name>A0AAC9LF28_9PSEU</name>
<dbReference type="SUPFAM" id="SSF53335">
    <property type="entry name" value="S-adenosyl-L-methionine-dependent methyltransferases"/>
    <property type="match status" value="1"/>
</dbReference>
<comment type="subcellular location">
    <subcellularLocation>
        <location evidence="1">Cytoplasm</location>
    </subcellularLocation>
</comment>
<evidence type="ECO:0000256" key="3">
    <source>
        <dbReference type="ARBA" id="ARBA00011890"/>
    </source>
</evidence>
<dbReference type="CDD" id="cd02440">
    <property type="entry name" value="AdoMet_MTases"/>
    <property type="match status" value="1"/>
</dbReference>
<dbReference type="PANTHER" id="PTHR11579:SF0">
    <property type="entry name" value="PROTEIN-L-ISOASPARTATE(D-ASPARTATE) O-METHYLTRANSFERASE"/>
    <property type="match status" value="1"/>
</dbReference>
<feature type="region of interest" description="Disordered" evidence="12">
    <location>
        <begin position="229"/>
        <end position="260"/>
    </location>
</feature>
<sequence>MTHTDTDLRQKLVADLTAAGHLIEPAWQTAFRSVPRDAFVTDFSVARPGSATLTPVAADDPDRLAHIYSDTTLITEFDSDGSPISSSTAPGLMALMLHALDIHDGHRVLEIGTGTGYNAALLSHRLGDQRVFSVDVDPGLVATARRRLAALGLTPVLAAGDGAAGLPDHAPFDRLITTCGLDHIPTAWLNQVRPGGMILINLGFVLARLTVHADGTADGPILPQQAGFMSRRPSPDAPAVPKQNATTITAAPTSTATLPPALDLPDGRALLSVSRPGLHRASRRDQQGRLVHLLTDTADGTQCQAAERDDGTVEVTGDQALWAEITAFLERWDYQGRPAPERHRVHVRSDGTHCLLEPS</sequence>
<dbReference type="GO" id="GO:0005737">
    <property type="term" value="C:cytoplasm"/>
    <property type="evidence" value="ECO:0007669"/>
    <property type="project" value="UniProtKB-SubCell"/>
</dbReference>
<dbReference type="KEGG" id="acad:UA74_20930"/>
<evidence type="ECO:0000256" key="8">
    <source>
        <dbReference type="ARBA" id="ARBA00022691"/>
    </source>
</evidence>